<reference evidence="8" key="1">
    <citation type="journal article" date="2018" name="Gigascience">
        <title>Genome assembly of the Pink Ipe (Handroanthus impetiginosus, Bignoniaceae), a highly valued, ecologically keystone Neotropical timber forest tree.</title>
        <authorList>
            <person name="Silva-Junior O.B."/>
            <person name="Grattapaglia D."/>
            <person name="Novaes E."/>
            <person name="Collevatti R.G."/>
        </authorList>
    </citation>
    <scope>NUCLEOTIDE SEQUENCE [LARGE SCALE GENOMIC DNA]</scope>
    <source>
        <strain evidence="8">cv. UFG-1</strain>
    </source>
</reference>
<dbReference type="InterPro" id="IPR006671">
    <property type="entry name" value="Cyclin_N"/>
</dbReference>
<dbReference type="PROSITE" id="PS00292">
    <property type="entry name" value="CYCLINS"/>
    <property type="match status" value="1"/>
</dbReference>
<feature type="compositionally biased region" description="Acidic residues" evidence="4">
    <location>
        <begin position="232"/>
        <end position="243"/>
    </location>
</feature>
<dbReference type="GO" id="GO:0051301">
    <property type="term" value="P:cell division"/>
    <property type="evidence" value="ECO:0007669"/>
    <property type="project" value="UniProtKB-KW"/>
</dbReference>
<dbReference type="AlphaFoldDB" id="A0A2G9I5F0"/>
<sequence>MKRKLKAQVIEEVEASSAEDRPLCFKRKQLRSRLSRRRRLHISPIVLHSNADSHITEASELSCDSSIASISNQNPAEFRNEFRRVVTRSYYRKRFNKKNGDCNEPLELSDYSCVESCSGANRELKLNSANVEESEVQGHIGKVKEKENSFEVTQNEVVFEIPGVHREEIANSEVEKDNSVVNGTVSLPSIEKTFKARDDRAASEERRLPKVRLDFDLACSEKLSSCGFIHDGEEEEEEEEEEEHNSSSSEIFQVISDSEFGSSEYSPSFWSYASGSQFSEKSSGDESSSPTFELFKQFKQQFCRSAFALKSCDDHNSHEINALGLEDEEVEESYRMMRKRERRQEYVHDYAEEYCNTTDYGELVIQQRLQMVHWIVEQATNNDLQKETIFLGVGLLDRFLSKGYFKNMRNLQIAGIACLTLATRIEENQPNNCVRKKTFNVGSSIYGRCEVVAMEWLVQEVLNFQCFLPTLYNFLWFYLKAAKANENVARTTKYLAVLTLMGHQQLTYWPSTVAAGLVILASIATHQDASCQLITAIHAKQKDNDLPGCIKSLEWLVKYL</sequence>
<dbReference type="InterPro" id="IPR004367">
    <property type="entry name" value="Cyclin_C-dom"/>
</dbReference>
<evidence type="ECO:0000313" key="8">
    <source>
        <dbReference type="Proteomes" id="UP000231279"/>
    </source>
</evidence>
<evidence type="ECO:0000256" key="3">
    <source>
        <dbReference type="ARBA" id="ARBA00023306"/>
    </source>
</evidence>
<keyword evidence="8" id="KW-1185">Reference proteome</keyword>
<feature type="domain" description="Cyclin C-terminal" evidence="6">
    <location>
        <begin position="469"/>
        <end position="554"/>
    </location>
</feature>
<keyword evidence="1" id="KW-0132">Cell division</keyword>
<dbReference type="InterPro" id="IPR036915">
    <property type="entry name" value="Cyclin-like_sf"/>
</dbReference>
<dbReference type="SUPFAM" id="SSF47954">
    <property type="entry name" value="Cyclin-like"/>
    <property type="match status" value="2"/>
</dbReference>
<evidence type="ECO:0000313" key="7">
    <source>
        <dbReference type="EMBL" id="PIN24979.1"/>
    </source>
</evidence>
<comment type="caution">
    <text evidence="7">The sequence shown here is derived from an EMBL/GenBank/DDBJ whole genome shotgun (WGS) entry which is preliminary data.</text>
</comment>
<feature type="region of interest" description="Disordered" evidence="4">
    <location>
        <begin position="228"/>
        <end position="250"/>
    </location>
</feature>
<dbReference type="Gene3D" id="1.10.472.10">
    <property type="entry name" value="Cyclin-like"/>
    <property type="match status" value="2"/>
</dbReference>
<dbReference type="Pfam" id="PF02984">
    <property type="entry name" value="Cyclin_C"/>
    <property type="match status" value="1"/>
</dbReference>
<protein>
    <submittedName>
        <fullName evidence="7">Uncharacterized protein</fullName>
    </submittedName>
</protein>
<evidence type="ECO:0000259" key="5">
    <source>
        <dbReference type="Pfam" id="PF00134"/>
    </source>
</evidence>
<evidence type="ECO:0000259" key="6">
    <source>
        <dbReference type="Pfam" id="PF02984"/>
    </source>
</evidence>
<accession>A0A2G9I5F0</accession>
<dbReference type="OrthoDB" id="5590282at2759"/>
<keyword evidence="2" id="KW-0195">Cyclin</keyword>
<organism evidence="7 8">
    <name type="scientific">Handroanthus impetiginosus</name>
    <dbReference type="NCBI Taxonomy" id="429701"/>
    <lineage>
        <taxon>Eukaryota</taxon>
        <taxon>Viridiplantae</taxon>
        <taxon>Streptophyta</taxon>
        <taxon>Embryophyta</taxon>
        <taxon>Tracheophyta</taxon>
        <taxon>Spermatophyta</taxon>
        <taxon>Magnoliopsida</taxon>
        <taxon>eudicotyledons</taxon>
        <taxon>Gunneridae</taxon>
        <taxon>Pentapetalae</taxon>
        <taxon>asterids</taxon>
        <taxon>lamiids</taxon>
        <taxon>Lamiales</taxon>
        <taxon>Bignoniaceae</taxon>
        <taxon>Crescentiina</taxon>
        <taxon>Tabebuia alliance</taxon>
        <taxon>Handroanthus</taxon>
    </lineage>
</organism>
<evidence type="ECO:0000256" key="1">
    <source>
        <dbReference type="ARBA" id="ARBA00022618"/>
    </source>
</evidence>
<dbReference type="Proteomes" id="UP000231279">
    <property type="component" value="Unassembled WGS sequence"/>
</dbReference>
<feature type="domain" description="Cyclin N-terminal" evidence="5">
    <location>
        <begin position="334"/>
        <end position="465"/>
    </location>
</feature>
<dbReference type="InterPro" id="IPR048258">
    <property type="entry name" value="Cyclins_cyclin-box"/>
</dbReference>
<dbReference type="EMBL" id="NKXS01000332">
    <property type="protein sequence ID" value="PIN24979.1"/>
    <property type="molecule type" value="Genomic_DNA"/>
</dbReference>
<dbReference type="STRING" id="429701.A0A2G9I5F0"/>
<evidence type="ECO:0000256" key="2">
    <source>
        <dbReference type="ARBA" id="ARBA00023127"/>
    </source>
</evidence>
<keyword evidence="3" id="KW-0131">Cell cycle</keyword>
<name>A0A2G9I5F0_9LAMI</name>
<proteinExistence type="predicted"/>
<dbReference type="PANTHER" id="PTHR10177">
    <property type="entry name" value="CYCLINS"/>
    <property type="match status" value="1"/>
</dbReference>
<dbReference type="InterPro" id="IPR039361">
    <property type="entry name" value="Cyclin"/>
</dbReference>
<evidence type="ECO:0000256" key="4">
    <source>
        <dbReference type="SAM" id="MobiDB-lite"/>
    </source>
</evidence>
<dbReference type="Pfam" id="PF00134">
    <property type="entry name" value="Cyclin_N"/>
    <property type="match status" value="1"/>
</dbReference>
<gene>
    <name evidence="7" type="ORF">CDL12_02288</name>
</gene>